<name>A0ABD1GIV2_SALDI</name>
<dbReference type="InterPro" id="IPR000490">
    <property type="entry name" value="Glyco_hydro_17"/>
</dbReference>
<dbReference type="PANTHER" id="PTHR32227">
    <property type="entry name" value="GLUCAN ENDO-1,3-BETA-GLUCOSIDASE BG1-RELATED-RELATED"/>
    <property type="match status" value="1"/>
</dbReference>
<evidence type="ECO:0000256" key="1">
    <source>
        <dbReference type="ARBA" id="ARBA00008773"/>
    </source>
</evidence>
<dbReference type="Pfam" id="PF00332">
    <property type="entry name" value="Glyco_hydro_17"/>
    <property type="match status" value="1"/>
</dbReference>
<proteinExistence type="inferred from homology"/>
<comment type="similarity">
    <text evidence="1 4">Belongs to the glycosyl hydrolase 17 family.</text>
</comment>
<evidence type="ECO:0000313" key="6">
    <source>
        <dbReference type="Proteomes" id="UP001567538"/>
    </source>
</evidence>
<comment type="caution">
    <text evidence="5">The sequence shown here is derived from an EMBL/GenBank/DDBJ whole genome shotgun (WGS) entry which is preliminary data.</text>
</comment>
<organism evidence="5 6">
    <name type="scientific">Salvia divinorum</name>
    <name type="common">Maria pastora</name>
    <name type="synonym">Diviner's sage</name>
    <dbReference type="NCBI Taxonomy" id="28513"/>
    <lineage>
        <taxon>Eukaryota</taxon>
        <taxon>Viridiplantae</taxon>
        <taxon>Streptophyta</taxon>
        <taxon>Embryophyta</taxon>
        <taxon>Tracheophyta</taxon>
        <taxon>Spermatophyta</taxon>
        <taxon>Magnoliopsida</taxon>
        <taxon>eudicotyledons</taxon>
        <taxon>Gunneridae</taxon>
        <taxon>Pentapetalae</taxon>
        <taxon>asterids</taxon>
        <taxon>lamiids</taxon>
        <taxon>Lamiales</taxon>
        <taxon>Lamiaceae</taxon>
        <taxon>Nepetoideae</taxon>
        <taxon>Mentheae</taxon>
        <taxon>Salviinae</taxon>
        <taxon>Salvia</taxon>
        <taxon>Salvia subgen. Calosphace</taxon>
    </lineage>
</organism>
<keyword evidence="6" id="KW-1185">Reference proteome</keyword>
<keyword evidence="3" id="KW-0326">Glycosidase</keyword>
<dbReference type="AlphaFoldDB" id="A0ABD1GIV2"/>
<dbReference type="Proteomes" id="UP001567538">
    <property type="component" value="Unassembled WGS sequence"/>
</dbReference>
<dbReference type="GO" id="GO:0016798">
    <property type="term" value="F:hydrolase activity, acting on glycosyl bonds"/>
    <property type="evidence" value="ECO:0007669"/>
    <property type="project" value="UniProtKB-KW"/>
</dbReference>
<accession>A0ABD1GIV2</accession>
<evidence type="ECO:0000256" key="4">
    <source>
        <dbReference type="RuleBase" id="RU004335"/>
    </source>
</evidence>
<dbReference type="EMBL" id="JBEAFC010000008">
    <property type="protein sequence ID" value="KAL1543902.1"/>
    <property type="molecule type" value="Genomic_DNA"/>
</dbReference>
<dbReference type="InterPro" id="IPR017853">
    <property type="entry name" value="GH"/>
</dbReference>
<dbReference type="InterPro" id="IPR044965">
    <property type="entry name" value="Glyco_hydro_17_plant"/>
</dbReference>
<dbReference type="Gene3D" id="3.20.20.80">
    <property type="entry name" value="Glycosidases"/>
    <property type="match status" value="1"/>
</dbReference>
<evidence type="ECO:0000256" key="2">
    <source>
        <dbReference type="ARBA" id="ARBA00022801"/>
    </source>
</evidence>
<gene>
    <name evidence="5" type="ORF">AAHA92_20818</name>
</gene>
<reference evidence="5 6" key="1">
    <citation type="submission" date="2024-06" db="EMBL/GenBank/DDBJ databases">
        <title>A chromosome level genome sequence of Diviner's sage (Salvia divinorum).</title>
        <authorList>
            <person name="Ford S.A."/>
            <person name="Ro D.-K."/>
            <person name="Ness R.W."/>
            <person name="Phillips M.A."/>
        </authorList>
    </citation>
    <scope>NUCLEOTIDE SEQUENCE [LARGE SCALE GENOMIC DNA]</scope>
    <source>
        <strain evidence="5">SAF-2024a</strain>
        <tissue evidence="5">Leaf</tissue>
    </source>
</reference>
<dbReference type="SUPFAM" id="SSF51445">
    <property type="entry name" value="(Trans)glycosidases"/>
    <property type="match status" value="1"/>
</dbReference>
<evidence type="ECO:0000256" key="3">
    <source>
        <dbReference type="ARBA" id="ARBA00023295"/>
    </source>
</evidence>
<protein>
    <submittedName>
        <fullName evidence="5">Glucan endo-1,3-beta-glucosidase, acidic-like</fullName>
    </submittedName>
</protein>
<keyword evidence="2" id="KW-0378">Hydrolase</keyword>
<evidence type="ECO:0000313" key="5">
    <source>
        <dbReference type="EMBL" id="KAL1543902.1"/>
    </source>
</evidence>
<sequence length="220" mass="24332">MVGIPEADLPDLAKCQCHADDWVQSNLASYPDVEFRYIVVGNEVNPELKYDPLILPAMKHIHNALCEAGLEKKIAVSTSIKLDLLGNSSPPSIGEFLPNVTWYIKPIVEFLRDTNAPLLANVYPYFSYMHDMKNINLSFALLEPGCGVVLGSVYYDNLFYATVDAVYAAMEKILATSSPSISAKLKSMATPDVTVSDVTVSDAGRDGVGDWQPKYRLRFY</sequence>